<dbReference type="EMBL" id="SNYC01000004">
    <property type="protein sequence ID" value="TDQ10051.1"/>
    <property type="molecule type" value="Genomic_DNA"/>
</dbReference>
<gene>
    <name evidence="1" type="ORF">ATK78_2210</name>
</gene>
<reference evidence="1 2" key="1">
    <citation type="submission" date="2019-03" db="EMBL/GenBank/DDBJ databases">
        <title>Genomic Encyclopedia of Archaeal and Bacterial Type Strains, Phase II (KMG-II): from individual species to whole genera.</title>
        <authorList>
            <person name="Goeker M."/>
        </authorList>
    </citation>
    <scope>NUCLEOTIDE SEQUENCE [LARGE SCALE GENOMIC DNA]</scope>
    <source>
        <strain evidence="1 2">DSM 19035</strain>
    </source>
</reference>
<evidence type="ECO:0000313" key="1">
    <source>
        <dbReference type="EMBL" id="TDQ10051.1"/>
    </source>
</evidence>
<dbReference type="AlphaFoldDB" id="A0A4R6SX67"/>
<name>A0A4R6SX67_9SPHI</name>
<dbReference type="Proteomes" id="UP000295620">
    <property type="component" value="Unassembled WGS sequence"/>
</dbReference>
<keyword evidence="2" id="KW-1185">Reference proteome</keyword>
<protein>
    <submittedName>
        <fullName evidence="1">Uncharacterized protein</fullName>
    </submittedName>
</protein>
<accession>A0A4R6SX67</accession>
<organism evidence="1 2">
    <name type="scientific">Pedobacter metabolipauper</name>
    <dbReference type="NCBI Taxonomy" id="425513"/>
    <lineage>
        <taxon>Bacteria</taxon>
        <taxon>Pseudomonadati</taxon>
        <taxon>Bacteroidota</taxon>
        <taxon>Sphingobacteriia</taxon>
        <taxon>Sphingobacteriales</taxon>
        <taxon>Sphingobacteriaceae</taxon>
        <taxon>Pedobacter</taxon>
    </lineage>
</organism>
<comment type="caution">
    <text evidence="1">The sequence shown here is derived from an EMBL/GenBank/DDBJ whole genome shotgun (WGS) entry which is preliminary data.</text>
</comment>
<sequence>MGMELSTLKLTLSRQRNKIFLNYQSKMYYFFGFEKDYFVNTI</sequence>
<proteinExistence type="predicted"/>
<evidence type="ECO:0000313" key="2">
    <source>
        <dbReference type="Proteomes" id="UP000295620"/>
    </source>
</evidence>